<evidence type="ECO:0000256" key="4">
    <source>
        <dbReference type="ARBA" id="ARBA00022475"/>
    </source>
</evidence>
<evidence type="ECO:0000256" key="13">
    <source>
        <dbReference type="ARBA" id="ARBA00023136"/>
    </source>
</evidence>
<dbReference type="GO" id="GO:1990573">
    <property type="term" value="P:potassium ion import across plasma membrane"/>
    <property type="evidence" value="ECO:0007669"/>
    <property type="project" value="TreeGrafter"/>
</dbReference>
<dbReference type="GO" id="GO:0006883">
    <property type="term" value="P:intracellular sodium ion homeostasis"/>
    <property type="evidence" value="ECO:0007669"/>
    <property type="project" value="TreeGrafter"/>
</dbReference>
<dbReference type="NCBIfam" id="TIGR01107">
    <property type="entry name" value="Na_K_ATPase_bet"/>
    <property type="match status" value="1"/>
</dbReference>
<evidence type="ECO:0000256" key="3">
    <source>
        <dbReference type="ARBA" id="ARBA00022448"/>
    </source>
</evidence>
<protein>
    <recommendedName>
        <fullName evidence="18">Sodium/potassium-transporting ATPase subunit beta</fullName>
    </recommendedName>
</protein>
<evidence type="ECO:0000256" key="1">
    <source>
        <dbReference type="ARBA" id="ARBA00004655"/>
    </source>
</evidence>
<dbReference type="Gene3D" id="2.60.40.1660">
    <property type="entry name" value="Na, k-atpase alpha subunit"/>
    <property type="match status" value="1"/>
</dbReference>
<comment type="subcellular location">
    <subcellularLocation>
        <location evidence="1">Apical cell membrane</location>
        <topology evidence="1">Single-pass type II membrane protein</topology>
    </subcellularLocation>
    <subcellularLocation>
        <location evidence="18">Membrane</location>
    </subcellularLocation>
</comment>
<evidence type="ECO:0000256" key="16">
    <source>
        <dbReference type="ARBA" id="ARBA00046158"/>
    </source>
</evidence>
<keyword evidence="15" id="KW-0325">Glycoprotein</keyword>
<dbReference type="EMBL" id="BEZZ01000847">
    <property type="protein sequence ID" value="GCC36535.1"/>
    <property type="molecule type" value="Genomic_DNA"/>
</dbReference>
<comment type="caution">
    <text evidence="19">The sequence shown here is derived from an EMBL/GenBank/DDBJ whole genome shotgun (WGS) entry which is preliminary data.</text>
</comment>
<dbReference type="GO" id="GO:0016324">
    <property type="term" value="C:apical plasma membrane"/>
    <property type="evidence" value="ECO:0007669"/>
    <property type="project" value="UniProtKB-SubCell"/>
</dbReference>
<keyword evidence="9" id="KW-0630">Potassium</keyword>
<evidence type="ECO:0000256" key="7">
    <source>
        <dbReference type="ARBA" id="ARBA00022781"/>
    </source>
</evidence>
<evidence type="ECO:0000256" key="14">
    <source>
        <dbReference type="ARBA" id="ARBA00023157"/>
    </source>
</evidence>
<dbReference type="Proteomes" id="UP000287033">
    <property type="component" value="Unassembled WGS sequence"/>
</dbReference>
<keyword evidence="3 18" id="KW-0813">Transport</keyword>
<evidence type="ECO:0000256" key="18">
    <source>
        <dbReference type="RuleBase" id="RU362099"/>
    </source>
</evidence>
<dbReference type="InterPro" id="IPR038702">
    <property type="entry name" value="Na/K_ATPase_sub_beta_sf"/>
</dbReference>
<dbReference type="STRING" id="137246.A0A401T1M0"/>
<gene>
    <name evidence="19" type="ORF">chiPu_0015029</name>
</gene>
<dbReference type="OrthoDB" id="5912413at2759"/>
<evidence type="ECO:0000256" key="15">
    <source>
        <dbReference type="ARBA" id="ARBA00023180"/>
    </source>
</evidence>
<keyword evidence="20" id="KW-1185">Reference proteome</keyword>
<dbReference type="GO" id="GO:0005890">
    <property type="term" value="C:sodium:potassium-exchanging ATPase complex"/>
    <property type="evidence" value="ECO:0007669"/>
    <property type="project" value="InterPro"/>
</dbReference>
<accession>A0A401T1M0</accession>
<comment type="function">
    <text evidence="18">This is the non-catalytic component of the active enzyme, which catalyzes the hydrolysis of ATP coupled with the exchange of Na(+) and K(+) ions across the plasma membrane.</text>
</comment>
<evidence type="ECO:0000256" key="8">
    <source>
        <dbReference type="ARBA" id="ARBA00022889"/>
    </source>
</evidence>
<comment type="function">
    <text evidence="16">The beta subunit of the gastric H(+)/K(+) ATPase pump which transports H(+) ions in exchange for K(+) ions across the apical membrane of parietal cells. Plays a structural and regulatory role in the assembly and membrane targeting of a functionally active pump. Within a transport cycle, the transfer of a H(+) ion across the membrane is coupled to ATP hydrolysis and is associated with a transient phosphorylation of the alpha subunit that shifts the pump conformation from inward-facing (E1) to outward-facing state (E2). Interacts with the phosphorylation domain of the alpha subunit and functions as a ratchet, stabilizing the lumenal-open E2 conformation and preventing the reverse reaction of the transport cycle.</text>
</comment>
<name>A0A401T1M0_CHIPU</name>
<dbReference type="GO" id="GO:0001671">
    <property type="term" value="F:ATPase activator activity"/>
    <property type="evidence" value="ECO:0007669"/>
    <property type="project" value="TreeGrafter"/>
</dbReference>
<keyword evidence="13 18" id="KW-0472">Membrane</keyword>
<sequence>MATFNEKKTCNQHMEEFKRFVWNPDTKEFMGRTPGKWVLISLYYAAFYVVMCALFALALFVLLTTTDPYTPTYQDQLKSPGVTIRPEPKDLKISFNISNPKSWQYYVNALQHFLSAYNESVQAKISRNCTPGNYTFQTGYGPNSKYSCQFNREILKNCSGLEDPTFGYKTGQPCVLIRMNRIINYLPGNGTTPNVTCGVLHAYPESIGDVVFYPENGTYDLSYFPYYGRQPQPNYTNPLVAVKFLSLKRNRHFEIQCKINAPGIINDNPYEKFEGRVIFHLDIQK</sequence>
<evidence type="ECO:0000256" key="2">
    <source>
        <dbReference type="ARBA" id="ARBA00005876"/>
    </source>
</evidence>
<dbReference type="Gene3D" id="1.20.5.170">
    <property type="match status" value="1"/>
</dbReference>
<evidence type="ECO:0000313" key="20">
    <source>
        <dbReference type="Proteomes" id="UP000287033"/>
    </source>
</evidence>
<keyword evidence="5" id="KW-0633">Potassium transport</keyword>
<dbReference type="Pfam" id="PF00287">
    <property type="entry name" value="Na_K-ATPase"/>
    <property type="match status" value="1"/>
</dbReference>
<dbReference type="PROSITE" id="PS00391">
    <property type="entry name" value="ATPASE_NA_K_BETA_2"/>
    <property type="match status" value="1"/>
</dbReference>
<dbReference type="InterPro" id="IPR000402">
    <property type="entry name" value="Na/K_ATPase_sub_beta"/>
</dbReference>
<dbReference type="AlphaFoldDB" id="A0A401T1M0"/>
<comment type="subunit">
    <text evidence="17">The ATPase pump is composed of two subunits: alpha (catalytic) and beta (regulatory). Interacts with alpha subunit ATP12A; this interaction is required for the formation of a functionally active pump and targeting at the plasma membrane. Interacts (via N-terminus) with alpha subunit ATP4A (via the P-domain).</text>
</comment>
<evidence type="ECO:0000256" key="9">
    <source>
        <dbReference type="ARBA" id="ARBA00022958"/>
    </source>
</evidence>
<evidence type="ECO:0000256" key="6">
    <source>
        <dbReference type="ARBA" id="ARBA00022692"/>
    </source>
</evidence>
<dbReference type="PANTHER" id="PTHR11523">
    <property type="entry name" value="SODIUM/POTASSIUM-DEPENDENT ATPASE BETA SUBUNIT"/>
    <property type="match status" value="1"/>
</dbReference>
<keyword evidence="4" id="KW-1003">Cell membrane</keyword>
<keyword evidence="7" id="KW-0375">Hydrogen ion transport</keyword>
<dbReference type="GO" id="GO:0030007">
    <property type="term" value="P:intracellular potassium ion homeostasis"/>
    <property type="evidence" value="ECO:0007669"/>
    <property type="project" value="TreeGrafter"/>
</dbReference>
<evidence type="ECO:0000256" key="5">
    <source>
        <dbReference type="ARBA" id="ARBA00022538"/>
    </source>
</evidence>
<keyword evidence="12 18" id="KW-0406">Ion transport</keyword>
<organism evidence="19 20">
    <name type="scientific">Chiloscyllium punctatum</name>
    <name type="common">Brownbanded bambooshark</name>
    <name type="synonym">Hemiscyllium punctatum</name>
    <dbReference type="NCBI Taxonomy" id="137246"/>
    <lineage>
        <taxon>Eukaryota</taxon>
        <taxon>Metazoa</taxon>
        <taxon>Chordata</taxon>
        <taxon>Craniata</taxon>
        <taxon>Vertebrata</taxon>
        <taxon>Chondrichthyes</taxon>
        <taxon>Elasmobranchii</taxon>
        <taxon>Galeomorphii</taxon>
        <taxon>Galeoidea</taxon>
        <taxon>Orectolobiformes</taxon>
        <taxon>Hemiscylliidae</taxon>
        <taxon>Chiloscyllium</taxon>
    </lineage>
</organism>
<dbReference type="PROSITE" id="PS00390">
    <property type="entry name" value="ATPASE_NA_K_BETA_1"/>
    <property type="match status" value="1"/>
</dbReference>
<evidence type="ECO:0000256" key="11">
    <source>
        <dbReference type="ARBA" id="ARBA00022989"/>
    </source>
</evidence>
<keyword evidence="6 18" id="KW-0812">Transmembrane</keyword>
<keyword evidence="11 18" id="KW-1133">Transmembrane helix</keyword>
<evidence type="ECO:0000256" key="10">
    <source>
        <dbReference type="ARBA" id="ARBA00022968"/>
    </source>
</evidence>
<evidence type="ECO:0000256" key="17">
    <source>
        <dbReference type="ARBA" id="ARBA00047115"/>
    </source>
</evidence>
<feature type="transmembrane region" description="Helical" evidence="18">
    <location>
        <begin position="37"/>
        <end position="63"/>
    </location>
</feature>
<dbReference type="GO" id="GO:1902600">
    <property type="term" value="P:proton transmembrane transport"/>
    <property type="evidence" value="ECO:0007669"/>
    <property type="project" value="UniProtKB-KW"/>
</dbReference>
<dbReference type="OMA" id="APRVNCT"/>
<keyword evidence="8" id="KW-0130">Cell adhesion</keyword>
<keyword evidence="10" id="KW-0735">Signal-anchor</keyword>
<dbReference type="GO" id="GO:0036376">
    <property type="term" value="P:sodium ion export across plasma membrane"/>
    <property type="evidence" value="ECO:0007669"/>
    <property type="project" value="TreeGrafter"/>
</dbReference>
<evidence type="ECO:0000313" key="19">
    <source>
        <dbReference type="EMBL" id="GCC36535.1"/>
    </source>
</evidence>
<comment type="similarity">
    <text evidence="2 18">Belongs to the X(+)/potassium ATPases subunit beta family.</text>
</comment>
<dbReference type="FunFam" id="1.20.5.170:FF:000061">
    <property type="entry name" value="Sodium/potassium-transporting ATPase subunit beta"/>
    <property type="match status" value="1"/>
</dbReference>
<dbReference type="PANTHER" id="PTHR11523:SF11">
    <property type="entry name" value="POTASSIUM-TRANSPORTING ATPASE SUBUNIT BETA"/>
    <property type="match status" value="1"/>
</dbReference>
<proteinExistence type="inferred from homology"/>
<evidence type="ECO:0000256" key="12">
    <source>
        <dbReference type="ARBA" id="ARBA00023065"/>
    </source>
</evidence>
<keyword evidence="14" id="KW-1015">Disulfide bond</keyword>
<reference evidence="19 20" key="1">
    <citation type="journal article" date="2018" name="Nat. Ecol. Evol.">
        <title>Shark genomes provide insights into elasmobranch evolution and the origin of vertebrates.</title>
        <authorList>
            <person name="Hara Y"/>
            <person name="Yamaguchi K"/>
            <person name="Onimaru K"/>
            <person name="Kadota M"/>
            <person name="Koyanagi M"/>
            <person name="Keeley SD"/>
            <person name="Tatsumi K"/>
            <person name="Tanaka K"/>
            <person name="Motone F"/>
            <person name="Kageyama Y"/>
            <person name="Nozu R"/>
            <person name="Adachi N"/>
            <person name="Nishimura O"/>
            <person name="Nakagawa R"/>
            <person name="Tanegashima C"/>
            <person name="Kiyatake I"/>
            <person name="Matsumoto R"/>
            <person name="Murakumo K"/>
            <person name="Nishida K"/>
            <person name="Terakita A"/>
            <person name="Kuratani S"/>
            <person name="Sato K"/>
            <person name="Hyodo S Kuraku.S."/>
        </authorList>
    </citation>
    <scope>NUCLEOTIDE SEQUENCE [LARGE SCALE GENOMIC DNA]</scope>
</reference>
<dbReference type="GO" id="GO:0007155">
    <property type="term" value="P:cell adhesion"/>
    <property type="evidence" value="ECO:0007669"/>
    <property type="project" value="UniProtKB-KW"/>
</dbReference>